<protein>
    <recommendedName>
        <fullName evidence="11">Origin of replication complex subunit 3</fullName>
    </recommendedName>
</protein>
<dbReference type="GO" id="GO:0005664">
    <property type="term" value="C:nuclear origin of replication recognition complex"/>
    <property type="evidence" value="ECO:0007669"/>
    <property type="project" value="InterPro"/>
</dbReference>
<feature type="domain" description="Origin recognition complex subunit 3 winged helix C-terminal" evidence="8">
    <location>
        <begin position="689"/>
        <end position="813"/>
    </location>
</feature>
<dbReference type="GO" id="GO:0006270">
    <property type="term" value="P:DNA replication initiation"/>
    <property type="evidence" value="ECO:0007669"/>
    <property type="project" value="TreeGrafter"/>
</dbReference>
<evidence type="ECO:0000256" key="3">
    <source>
        <dbReference type="ARBA" id="ARBA00022705"/>
    </source>
</evidence>
<dbReference type="EMBL" id="JBANQN010000012">
    <property type="protein sequence ID" value="KAK6774735.1"/>
    <property type="molecule type" value="Genomic_DNA"/>
</dbReference>
<feature type="region of interest" description="Disordered" evidence="6">
    <location>
        <begin position="72"/>
        <end position="95"/>
    </location>
</feature>
<evidence type="ECO:0000313" key="10">
    <source>
        <dbReference type="Proteomes" id="UP001371456"/>
    </source>
</evidence>
<evidence type="ECO:0000256" key="4">
    <source>
        <dbReference type="ARBA" id="ARBA00023125"/>
    </source>
</evidence>
<organism evidence="9 10">
    <name type="scientific">Solanum bulbocastanum</name>
    <name type="common">Wild potato</name>
    <dbReference type="NCBI Taxonomy" id="147425"/>
    <lineage>
        <taxon>Eukaryota</taxon>
        <taxon>Viridiplantae</taxon>
        <taxon>Streptophyta</taxon>
        <taxon>Embryophyta</taxon>
        <taxon>Tracheophyta</taxon>
        <taxon>Spermatophyta</taxon>
        <taxon>Magnoliopsida</taxon>
        <taxon>eudicotyledons</taxon>
        <taxon>Gunneridae</taxon>
        <taxon>Pentapetalae</taxon>
        <taxon>asterids</taxon>
        <taxon>lamiids</taxon>
        <taxon>Solanales</taxon>
        <taxon>Solanaceae</taxon>
        <taxon>Solanoideae</taxon>
        <taxon>Solaneae</taxon>
        <taxon>Solanum</taxon>
    </lineage>
</organism>
<dbReference type="GO" id="GO:0005656">
    <property type="term" value="C:nuclear pre-replicative complex"/>
    <property type="evidence" value="ECO:0007669"/>
    <property type="project" value="TreeGrafter"/>
</dbReference>
<feature type="domain" description="Origin recognition complex subunit 3 N-terminal" evidence="7">
    <location>
        <begin position="332"/>
        <end position="435"/>
    </location>
</feature>
<keyword evidence="4" id="KW-0238">DNA-binding</keyword>
<feature type="domain" description="Origin recognition complex subunit 3 N-terminal" evidence="7">
    <location>
        <begin position="63"/>
        <end position="285"/>
    </location>
</feature>
<dbReference type="AlphaFoldDB" id="A0AAN8SUE0"/>
<comment type="caution">
    <text evidence="9">The sequence shown here is derived from an EMBL/GenBank/DDBJ whole genome shotgun (WGS) entry which is preliminary data.</text>
</comment>
<evidence type="ECO:0000256" key="2">
    <source>
        <dbReference type="ARBA" id="ARBA00010977"/>
    </source>
</evidence>
<evidence type="ECO:0000256" key="5">
    <source>
        <dbReference type="ARBA" id="ARBA00023242"/>
    </source>
</evidence>
<dbReference type="CDD" id="cd20704">
    <property type="entry name" value="Orc3"/>
    <property type="match status" value="2"/>
</dbReference>
<dbReference type="Pfam" id="PF07034">
    <property type="entry name" value="ORC3_N"/>
    <property type="match status" value="2"/>
</dbReference>
<gene>
    <name evidence="9" type="ORF">RDI58_029974</name>
</gene>
<dbReference type="PANTHER" id="PTHR12748:SF0">
    <property type="entry name" value="ORIGIN RECOGNITION COMPLEX SUBUNIT 3"/>
    <property type="match status" value="1"/>
</dbReference>
<feature type="region of interest" description="Disordered" evidence="6">
    <location>
        <begin position="755"/>
        <end position="775"/>
    </location>
</feature>
<dbReference type="InterPro" id="IPR020795">
    <property type="entry name" value="ORC3"/>
</dbReference>
<accession>A0AAN8SUE0</accession>
<evidence type="ECO:0008006" key="11">
    <source>
        <dbReference type="Google" id="ProtNLM"/>
    </source>
</evidence>
<dbReference type="InterPro" id="IPR040855">
    <property type="entry name" value="ORC_WH_C"/>
</dbReference>
<reference evidence="9 10" key="1">
    <citation type="submission" date="2024-02" db="EMBL/GenBank/DDBJ databases">
        <title>de novo genome assembly of Solanum bulbocastanum strain 11H21.</title>
        <authorList>
            <person name="Hosaka A.J."/>
        </authorList>
    </citation>
    <scope>NUCLEOTIDE SEQUENCE [LARGE SCALE GENOMIC DNA]</scope>
    <source>
        <tissue evidence="9">Young leaves</tissue>
    </source>
</reference>
<name>A0AAN8SUE0_SOLBU</name>
<dbReference type="Proteomes" id="UP001371456">
    <property type="component" value="Unassembled WGS sequence"/>
</dbReference>
<dbReference type="GO" id="GO:0003688">
    <property type="term" value="F:DNA replication origin binding"/>
    <property type="evidence" value="ECO:0007669"/>
    <property type="project" value="TreeGrafter"/>
</dbReference>
<evidence type="ECO:0000259" key="8">
    <source>
        <dbReference type="Pfam" id="PF18137"/>
    </source>
</evidence>
<dbReference type="GO" id="GO:0031261">
    <property type="term" value="C:DNA replication preinitiation complex"/>
    <property type="evidence" value="ECO:0007669"/>
    <property type="project" value="TreeGrafter"/>
</dbReference>
<keyword evidence="5" id="KW-0539">Nucleus</keyword>
<feature type="region of interest" description="Disordered" evidence="6">
    <location>
        <begin position="1"/>
        <end position="24"/>
    </location>
</feature>
<keyword evidence="3" id="KW-0235">DNA replication</keyword>
<evidence type="ECO:0000256" key="6">
    <source>
        <dbReference type="SAM" id="MobiDB-lite"/>
    </source>
</evidence>
<evidence type="ECO:0000256" key="1">
    <source>
        <dbReference type="ARBA" id="ARBA00004123"/>
    </source>
</evidence>
<evidence type="ECO:0000313" key="9">
    <source>
        <dbReference type="EMBL" id="KAK6774735.1"/>
    </source>
</evidence>
<dbReference type="PANTHER" id="PTHR12748">
    <property type="entry name" value="ORIGIN RECOGNITION COMPLEX SUBUNIT 3"/>
    <property type="match status" value="1"/>
</dbReference>
<comment type="similarity">
    <text evidence="2">Belongs to the ORC3 family.</text>
</comment>
<proteinExistence type="inferred from homology"/>
<comment type="subcellular location">
    <subcellularLocation>
        <location evidence="1">Nucleus</location>
    </subcellularLocation>
</comment>
<keyword evidence="10" id="KW-1185">Reference proteome</keyword>
<sequence>MQHSPEQQYSQEQKSPATNRKCISQSLFSAQVEKTVLLPEMYSPNEHPPTDPLAENNLQPFFVLHKASKSSESTAISPGRPTKRRFDSSPKVSLNNENKNENVKMEAFQCVWSKIESKIKDVLRSINADVFDEIGQWVRESFDEICSCRGPVDPSKSSLPYPFVHNGGLVKKLFTGLVFTKNIETVDDILTFAELGLNLKSRGCYVANISSLDFSTKNGIGGCLRAFMRQLLMVDIEAADVSLLAAWYSDHGKYEKPVVVIIEDMERCSGALLSDFINMLRYVIRILLLNFGTWRSDSLFVKVLLVAACKVSLSVFVLATVDLFKMADNNEWSVKIPIILIAGVATSADAPRNVLTARALQYLSTSIFSLKCPAERLDAIIEAVLVKNCAGFSVGHKVATFLRNYFLRQDGTVTSFVRALKMAIIQQLSIEPLSFVLKLLVDEGDSKRSWNEDLANLPEELIKHSFELPSYRKYSVNRNNHVELNAVSLGHGLSEMQRLQELWRFRLMCLYEAGRYHKVALLDLYLEALDPELYNSRLSNQGCDSAKDRSLLSNNDKLFKLQKAEVTNQVIRKIRDLPAAKLSQLLKSWERLTKGTMEVHEKIMELQSQMVSEDVKSHKAELTDISKRRINRRCLNVEKDACTSNDKAVTLAGQMIRDTMQPIECIPFHELICFKDVDNLQSALAGDPRRRIQIDLLNFYKILKCGCCSNSGGTLSPSMHDTSIMYTLAQEHGDLINLHDWFQSFKASISSSGKKGLKKLASPKKRKENTSSQNNSDALLQARFCRAVMELQISGLLRMPSKRRPDCVQRVAFGV</sequence>
<feature type="compositionally biased region" description="Basic residues" evidence="6">
    <location>
        <begin position="755"/>
        <end position="767"/>
    </location>
</feature>
<evidence type="ECO:0000259" key="7">
    <source>
        <dbReference type="Pfam" id="PF07034"/>
    </source>
</evidence>
<dbReference type="Pfam" id="PF18137">
    <property type="entry name" value="WHD_ORC"/>
    <property type="match status" value="1"/>
</dbReference>
<dbReference type="InterPro" id="IPR045667">
    <property type="entry name" value="ORC3_N"/>
</dbReference>